<evidence type="ECO:0000256" key="1">
    <source>
        <dbReference type="SAM" id="Phobius"/>
    </source>
</evidence>
<keyword evidence="1" id="KW-1133">Transmembrane helix</keyword>
<dbReference type="Proteomes" id="UP001283341">
    <property type="component" value="Unassembled WGS sequence"/>
</dbReference>
<evidence type="ECO:0000313" key="3">
    <source>
        <dbReference type="Proteomes" id="UP001283341"/>
    </source>
</evidence>
<reference evidence="2" key="2">
    <citation type="submission" date="2023-06" db="EMBL/GenBank/DDBJ databases">
        <authorList>
            <consortium name="Lawrence Berkeley National Laboratory"/>
            <person name="Haridas S."/>
            <person name="Hensen N."/>
            <person name="Bonometti L."/>
            <person name="Westerberg I."/>
            <person name="Brannstrom I.O."/>
            <person name="Guillou S."/>
            <person name="Cros-Aarteil S."/>
            <person name="Calhoun S."/>
            <person name="Kuo A."/>
            <person name="Mondo S."/>
            <person name="Pangilinan J."/>
            <person name="Riley R."/>
            <person name="Labutti K."/>
            <person name="Andreopoulos B."/>
            <person name="Lipzen A."/>
            <person name="Chen C."/>
            <person name="Yanf M."/>
            <person name="Daum C."/>
            <person name="Ng V."/>
            <person name="Clum A."/>
            <person name="Steindorff A."/>
            <person name="Ohm R."/>
            <person name="Martin F."/>
            <person name="Silar P."/>
            <person name="Natvig D."/>
            <person name="Lalanne C."/>
            <person name="Gautier V."/>
            <person name="Ament-Velasquez S.L."/>
            <person name="Kruys A."/>
            <person name="Hutchinson M.I."/>
            <person name="Powell A.J."/>
            <person name="Barry K."/>
            <person name="Miller A.N."/>
            <person name="Grigoriev I.V."/>
            <person name="Debuchy R."/>
            <person name="Gladieux P."/>
            <person name="Thoren M.H."/>
            <person name="Johannesson H."/>
        </authorList>
    </citation>
    <scope>NUCLEOTIDE SEQUENCE</scope>
    <source>
        <strain evidence="2">CBS 118394</strain>
    </source>
</reference>
<organism evidence="2 3">
    <name type="scientific">Apodospora peruviana</name>
    <dbReference type="NCBI Taxonomy" id="516989"/>
    <lineage>
        <taxon>Eukaryota</taxon>
        <taxon>Fungi</taxon>
        <taxon>Dikarya</taxon>
        <taxon>Ascomycota</taxon>
        <taxon>Pezizomycotina</taxon>
        <taxon>Sordariomycetes</taxon>
        <taxon>Sordariomycetidae</taxon>
        <taxon>Sordariales</taxon>
        <taxon>Lasiosphaeriaceae</taxon>
        <taxon>Apodospora</taxon>
    </lineage>
</organism>
<name>A0AAE0M040_9PEZI</name>
<reference evidence="2" key="1">
    <citation type="journal article" date="2023" name="Mol. Phylogenet. Evol.">
        <title>Genome-scale phylogeny and comparative genomics of the fungal order Sordariales.</title>
        <authorList>
            <person name="Hensen N."/>
            <person name="Bonometti L."/>
            <person name="Westerberg I."/>
            <person name="Brannstrom I.O."/>
            <person name="Guillou S."/>
            <person name="Cros-Aarteil S."/>
            <person name="Calhoun S."/>
            <person name="Haridas S."/>
            <person name="Kuo A."/>
            <person name="Mondo S."/>
            <person name="Pangilinan J."/>
            <person name="Riley R."/>
            <person name="LaButti K."/>
            <person name="Andreopoulos B."/>
            <person name="Lipzen A."/>
            <person name="Chen C."/>
            <person name="Yan M."/>
            <person name="Daum C."/>
            <person name="Ng V."/>
            <person name="Clum A."/>
            <person name="Steindorff A."/>
            <person name="Ohm R.A."/>
            <person name="Martin F."/>
            <person name="Silar P."/>
            <person name="Natvig D.O."/>
            <person name="Lalanne C."/>
            <person name="Gautier V."/>
            <person name="Ament-Velasquez S.L."/>
            <person name="Kruys A."/>
            <person name="Hutchinson M.I."/>
            <person name="Powell A.J."/>
            <person name="Barry K."/>
            <person name="Miller A.N."/>
            <person name="Grigoriev I.V."/>
            <person name="Debuchy R."/>
            <person name="Gladieux P."/>
            <person name="Hiltunen Thoren M."/>
            <person name="Johannesson H."/>
        </authorList>
    </citation>
    <scope>NUCLEOTIDE SEQUENCE</scope>
    <source>
        <strain evidence="2">CBS 118394</strain>
    </source>
</reference>
<gene>
    <name evidence="2" type="ORF">B0H66DRAFT_375796</name>
</gene>
<keyword evidence="1" id="KW-0472">Membrane</keyword>
<comment type="caution">
    <text evidence="2">The sequence shown here is derived from an EMBL/GenBank/DDBJ whole genome shotgun (WGS) entry which is preliminary data.</text>
</comment>
<keyword evidence="1" id="KW-0812">Transmembrane</keyword>
<dbReference type="EMBL" id="JAUEDM010000007">
    <property type="protein sequence ID" value="KAK3314296.1"/>
    <property type="molecule type" value="Genomic_DNA"/>
</dbReference>
<dbReference type="AlphaFoldDB" id="A0AAE0M040"/>
<feature type="transmembrane region" description="Helical" evidence="1">
    <location>
        <begin position="95"/>
        <end position="114"/>
    </location>
</feature>
<protein>
    <submittedName>
        <fullName evidence="2">Uncharacterized protein</fullName>
    </submittedName>
</protein>
<keyword evidence="3" id="KW-1185">Reference proteome</keyword>
<evidence type="ECO:0000313" key="2">
    <source>
        <dbReference type="EMBL" id="KAK3314296.1"/>
    </source>
</evidence>
<accession>A0AAE0M040</accession>
<sequence>MCCCHPCRVTYLLPEGKLGGLGKSGKLTRCRCLCGLSYGSLKRVMPGRLYPCPSFVVNCQEEHFLAKLFSPHSSYFALRQPTTVRPATVRSKRYIYIYIYIYIYNTGFLLNISTHTHTRAPPPRKRVLGVIGEEQRDNQIRCTTCPQIINRVRGEEI</sequence>
<proteinExistence type="predicted"/>